<evidence type="ECO:0000313" key="2">
    <source>
        <dbReference type="Proteomes" id="UP000000657"/>
    </source>
</evidence>
<sequence length="57" mass="5718">MWCAPIAAGARCIGLCGVGGDRGAARPAGQWSATLLLPSAPPHDGRVGMFSPRSAVV</sequence>
<dbReference type="HOGENOM" id="CLU_2990130_0_0_11"/>
<organism evidence="1 2">
    <name type="scientific">Frankia alni (strain DSM 45986 / CECT 9034 / ACN14a)</name>
    <dbReference type="NCBI Taxonomy" id="326424"/>
    <lineage>
        <taxon>Bacteria</taxon>
        <taxon>Bacillati</taxon>
        <taxon>Actinomycetota</taxon>
        <taxon>Actinomycetes</taxon>
        <taxon>Frankiales</taxon>
        <taxon>Frankiaceae</taxon>
        <taxon>Frankia</taxon>
    </lineage>
</organism>
<evidence type="ECO:0000313" key="1">
    <source>
        <dbReference type="EMBL" id="CAJ64903.1"/>
    </source>
</evidence>
<name>Q0RCC3_FRAAA</name>
<accession>Q0RCC3</accession>
<gene>
    <name evidence="1" type="ordered locus">FRAAL6280</name>
</gene>
<dbReference type="KEGG" id="fal:FRAAL6280"/>
<dbReference type="Proteomes" id="UP000000657">
    <property type="component" value="Chromosome"/>
</dbReference>
<proteinExistence type="predicted"/>
<reference evidence="1 2" key="1">
    <citation type="journal article" date="2007" name="Genome Res.">
        <title>Genome characteristics of facultatively symbiotic Frankia sp. strains reflect host range and host plant biogeography.</title>
        <authorList>
            <person name="Normand P."/>
            <person name="Lapierre P."/>
            <person name="Tisa L.S."/>
            <person name="Gogarten J.P."/>
            <person name="Alloisio N."/>
            <person name="Bagnarol E."/>
            <person name="Bassi C.A."/>
            <person name="Berry A.M."/>
            <person name="Bickhart D.M."/>
            <person name="Choisne N."/>
            <person name="Couloux A."/>
            <person name="Cournoyer B."/>
            <person name="Cruveiller S."/>
            <person name="Daubin V."/>
            <person name="Demange N."/>
            <person name="Francino M.P."/>
            <person name="Goltsman E."/>
            <person name="Huang Y."/>
            <person name="Kopp O.R."/>
            <person name="Labarre L."/>
            <person name="Lapidus A."/>
            <person name="Lavire C."/>
            <person name="Marechal J."/>
            <person name="Martinez M."/>
            <person name="Mastronunzio J.E."/>
            <person name="Mullin B.C."/>
            <person name="Niemann J."/>
            <person name="Pujic P."/>
            <person name="Rawnsley T."/>
            <person name="Rouy Z."/>
            <person name="Schenowitz C."/>
            <person name="Sellstedt A."/>
            <person name="Tavares F."/>
            <person name="Tomkins J.P."/>
            <person name="Vallenet D."/>
            <person name="Valverde C."/>
            <person name="Wall L.G."/>
            <person name="Wang Y."/>
            <person name="Medigue C."/>
            <person name="Benson D.R."/>
        </authorList>
    </citation>
    <scope>NUCLEOTIDE SEQUENCE [LARGE SCALE GENOMIC DNA]</scope>
    <source>
        <strain evidence="2">DSM 45986 / CECT 9034 / ACN14a</strain>
    </source>
</reference>
<protein>
    <submittedName>
        <fullName evidence="1">Uncharacterized protein</fullName>
    </submittedName>
</protein>
<dbReference type="AlphaFoldDB" id="Q0RCC3"/>
<dbReference type="EMBL" id="CT573213">
    <property type="protein sequence ID" value="CAJ64903.1"/>
    <property type="molecule type" value="Genomic_DNA"/>
</dbReference>
<keyword evidence="2" id="KW-1185">Reference proteome</keyword>